<dbReference type="Proteomes" id="UP000078292">
    <property type="component" value="Unassembled WGS sequence"/>
</dbReference>
<gene>
    <name evidence="1" type="ORF">A6F49_08065</name>
</gene>
<sequence>MTNSFEIRKDVDLPVSPEQVWHAVATPEGQAGWSPDPYMESEDLDIVEERPSRFVVRTPEDAHGAFHAFEYQIQPLDEGSRLTFIHSGDLGNDWQSDFDYAEITGYGWNLYMHTLKQYLTYFAGRPAVYVAAQAPDHANTHQAWQQLEQALGLPDGSAQFTVGDEIRLEPSGLSVIEGIIDYVEPGEDFLAVRSQDGLYRFHSLERIGMPVALGHYRYGAALQPLDEEQRKTEEQAWQAWLQNVFA</sequence>
<accession>A0A1B7M0U9</accession>
<name>A0A1B7M0U9_9MICC</name>
<dbReference type="InterPro" id="IPR023393">
    <property type="entry name" value="START-like_dom_sf"/>
</dbReference>
<keyword evidence="2" id="KW-1185">Reference proteome</keyword>
<dbReference type="OrthoDB" id="8417725at2"/>
<dbReference type="STRING" id="1837282.A6F49_08065"/>
<dbReference type="Gene3D" id="3.30.530.20">
    <property type="match status" value="1"/>
</dbReference>
<dbReference type="SUPFAM" id="SSF55961">
    <property type="entry name" value="Bet v1-like"/>
    <property type="match status" value="1"/>
</dbReference>
<organism evidence="1 2">
    <name type="scientific">Enteractinococcus helveticum</name>
    <dbReference type="NCBI Taxonomy" id="1837282"/>
    <lineage>
        <taxon>Bacteria</taxon>
        <taxon>Bacillati</taxon>
        <taxon>Actinomycetota</taxon>
        <taxon>Actinomycetes</taxon>
        <taxon>Micrococcales</taxon>
        <taxon>Micrococcaceae</taxon>
    </lineage>
</organism>
<dbReference type="AlphaFoldDB" id="A0A1B7M0U9"/>
<comment type="caution">
    <text evidence="1">The sequence shown here is derived from an EMBL/GenBank/DDBJ whole genome shotgun (WGS) entry which is preliminary data.</text>
</comment>
<evidence type="ECO:0000313" key="1">
    <source>
        <dbReference type="EMBL" id="OAV61835.1"/>
    </source>
</evidence>
<dbReference type="RefSeq" id="WP_043057333.1">
    <property type="nucleotide sequence ID" value="NZ_LXEY01000015.1"/>
</dbReference>
<dbReference type="CDD" id="cd07814">
    <property type="entry name" value="SRPBCC_CalC_Aha1-like"/>
    <property type="match status" value="1"/>
</dbReference>
<reference evidence="1 2" key="1">
    <citation type="submission" date="2016-04" db="EMBL/GenBank/DDBJ databases">
        <title>First whole genome shotgun sequence of the bacterium Enteractinococcus sp. strain UASWS1574.</title>
        <authorList>
            <person name="Crovadore J."/>
            <person name="Chablais R."/>
            <person name="Lefort F."/>
        </authorList>
    </citation>
    <scope>NUCLEOTIDE SEQUENCE [LARGE SCALE GENOMIC DNA]</scope>
    <source>
        <strain evidence="1 2">UASWS1574</strain>
    </source>
</reference>
<protein>
    <recommendedName>
        <fullName evidence="3">ATPase</fullName>
    </recommendedName>
</protein>
<evidence type="ECO:0000313" key="2">
    <source>
        <dbReference type="Proteomes" id="UP000078292"/>
    </source>
</evidence>
<dbReference type="EMBL" id="LXEY01000015">
    <property type="protein sequence ID" value="OAV61835.1"/>
    <property type="molecule type" value="Genomic_DNA"/>
</dbReference>
<evidence type="ECO:0008006" key="3">
    <source>
        <dbReference type="Google" id="ProtNLM"/>
    </source>
</evidence>
<proteinExistence type="predicted"/>